<dbReference type="GO" id="GO:0004222">
    <property type="term" value="F:metalloendopeptidase activity"/>
    <property type="evidence" value="ECO:0007669"/>
    <property type="project" value="TreeGrafter"/>
</dbReference>
<evidence type="ECO:0000313" key="4">
    <source>
        <dbReference type="Proteomes" id="UP000179264"/>
    </source>
</evidence>
<dbReference type="SUPFAM" id="SSF51261">
    <property type="entry name" value="Duplicated hybrid motif"/>
    <property type="match status" value="1"/>
</dbReference>
<evidence type="ECO:0000256" key="1">
    <source>
        <dbReference type="SAM" id="Coils"/>
    </source>
</evidence>
<sequence length="428" mass="48449">MYVKRNSIFITLLLSICVLNINFQFVLADTITDVLKSKIEEREAQIKILEEEIKQYNQEVDHASKQGSTLKNTIKTLDLTRKKITTDILLTDHKINKTGLSIQELESEIVITENHIDLNKQAIILAFQSRQELEDVGFIMMILSNKNIRDIWNDIDTTKQIQNEIKNKSIELKALQDDLEVKKFALEDQKKNLVVLKGDLTDKKQAVEFTRQQKSTLLLKTKNKEDTFRELVKTKEEQKAQFEKEVYEFESELHFSIDRNSYPSPKNGILSWPLQDIFITQKFGRTVGAQKLYTSGSHSGTDFRASIGTKVMSVLPGVVVGIGNTDLYPGCYSFGKWIMVRHENGLSTVYGHLSVISVSVGEQVETGSVIGYSGNTGHTTGPHLHITLYATQGVHIEKYVSSRGCKEVTIPLADIKAYLDPLAYFPTI</sequence>
<dbReference type="InterPro" id="IPR016047">
    <property type="entry name" value="M23ase_b-sheet_dom"/>
</dbReference>
<feature type="domain" description="M23ase beta-sheet core" evidence="2">
    <location>
        <begin position="297"/>
        <end position="390"/>
    </location>
</feature>
<dbReference type="InterPro" id="IPR011055">
    <property type="entry name" value="Dup_hybrid_motif"/>
</dbReference>
<gene>
    <name evidence="3" type="ORF">A2W58_00125</name>
</gene>
<organism evidence="3 4">
    <name type="scientific">Candidatus Zambryskibacteria bacterium RIFCSPHIGHO2_02_38_10.5</name>
    <dbReference type="NCBI Taxonomy" id="1802742"/>
    <lineage>
        <taxon>Bacteria</taxon>
        <taxon>Candidatus Zambryskiibacteriota</taxon>
    </lineage>
</organism>
<dbReference type="Pfam" id="PF01551">
    <property type="entry name" value="Peptidase_M23"/>
    <property type="match status" value="1"/>
</dbReference>
<protein>
    <recommendedName>
        <fullName evidence="2">M23ase beta-sheet core domain-containing protein</fullName>
    </recommendedName>
</protein>
<evidence type="ECO:0000259" key="2">
    <source>
        <dbReference type="Pfam" id="PF01551"/>
    </source>
</evidence>
<dbReference type="Gene3D" id="6.10.250.3150">
    <property type="match status" value="1"/>
</dbReference>
<evidence type="ECO:0000313" key="3">
    <source>
        <dbReference type="EMBL" id="OHA92909.1"/>
    </source>
</evidence>
<dbReference type="InterPro" id="IPR050570">
    <property type="entry name" value="Cell_wall_metabolism_enzyme"/>
</dbReference>
<dbReference type="PANTHER" id="PTHR21666:SF270">
    <property type="entry name" value="MUREIN HYDROLASE ACTIVATOR ENVC"/>
    <property type="match status" value="1"/>
</dbReference>
<proteinExistence type="predicted"/>
<feature type="coiled-coil region" evidence="1">
    <location>
        <begin position="158"/>
        <end position="192"/>
    </location>
</feature>
<accession>A0A1G2T807</accession>
<reference evidence="3 4" key="1">
    <citation type="journal article" date="2016" name="Nat. Commun.">
        <title>Thousands of microbial genomes shed light on interconnected biogeochemical processes in an aquifer system.</title>
        <authorList>
            <person name="Anantharaman K."/>
            <person name="Brown C.T."/>
            <person name="Hug L.A."/>
            <person name="Sharon I."/>
            <person name="Castelle C.J."/>
            <person name="Probst A.J."/>
            <person name="Thomas B.C."/>
            <person name="Singh A."/>
            <person name="Wilkins M.J."/>
            <person name="Karaoz U."/>
            <person name="Brodie E.L."/>
            <person name="Williams K.H."/>
            <person name="Hubbard S.S."/>
            <person name="Banfield J.F."/>
        </authorList>
    </citation>
    <scope>NUCLEOTIDE SEQUENCE [LARGE SCALE GENOMIC DNA]</scope>
</reference>
<dbReference type="EMBL" id="MHVL01000032">
    <property type="protein sequence ID" value="OHA92909.1"/>
    <property type="molecule type" value="Genomic_DNA"/>
</dbReference>
<dbReference type="AlphaFoldDB" id="A0A1G2T807"/>
<name>A0A1G2T807_9BACT</name>
<dbReference type="Proteomes" id="UP000179264">
    <property type="component" value="Unassembled WGS sequence"/>
</dbReference>
<feature type="coiled-coil region" evidence="1">
    <location>
        <begin position="32"/>
        <end position="66"/>
    </location>
</feature>
<keyword evidence="1" id="KW-0175">Coiled coil</keyword>
<dbReference type="CDD" id="cd12797">
    <property type="entry name" value="M23_peptidase"/>
    <property type="match status" value="1"/>
</dbReference>
<dbReference type="PANTHER" id="PTHR21666">
    <property type="entry name" value="PEPTIDASE-RELATED"/>
    <property type="match status" value="1"/>
</dbReference>
<dbReference type="Gene3D" id="2.70.70.10">
    <property type="entry name" value="Glucose Permease (Domain IIA)"/>
    <property type="match status" value="1"/>
</dbReference>
<comment type="caution">
    <text evidence="3">The sequence shown here is derived from an EMBL/GenBank/DDBJ whole genome shotgun (WGS) entry which is preliminary data.</text>
</comment>